<evidence type="ECO:0000313" key="2">
    <source>
        <dbReference type="Proteomes" id="UP001163321"/>
    </source>
</evidence>
<accession>A0ACC0WP81</accession>
<dbReference type="Proteomes" id="UP001163321">
    <property type="component" value="Chromosome 11"/>
</dbReference>
<comment type="caution">
    <text evidence="1">The sequence shown here is derived from an EMBL/GenBank/DDBJ whole genome shotgun (WGS) entry which is preliminary data.</text>
</comment>
<organism evidence="1 2">
    <name type="scientific">Peronosclerospora sorghi</name>
    <dbReference type="NCBI Taxonomy" id="230839"/>
    <lineage>
        <taxon>Eukaryota</taxon>
        <taxon>Sar</taxon>
        <taxon>Stramenopiles</taxon>
        <taxon>Oomycota</taxon>
        <taxon>Peronosporomycetes</taxon>
        <taxon>Peronosporales</taxon>
        <taxon>Peronosporaceae</taxon>
        <taxon>Peronosclerospora</taxon>
    </lineage>
</organism>
<reference evidence="1 2" key="1">
    <citation type="journal article" date="2022" name="bioRxiv">
        <title>The genome of the oomycete Peronosclerospora sorghi, a cosmopolitan pathogen of maize and sorghum, is inflated with dispersed pseudogenes.</title>
        <authorList>
            <person name="Fletcher K."/>
            <person name="Martin F."/>
            <person name="Isakeit T."/>
            <person name="Cavanaugh K."/>
            <person name="Magill C."/>
            <person name="Michelmore R."/>
        </authorList>
    </citation>
    <scope>NUCLEOTIDE SEQUENCE [LARGE SCALE GENOMIC DNA]</scope>
    <source>
        <strain evidence="1">P6</strain>
    </source>
</reference>
<gene>
    <name evidence="1" type="ORF">PsorP6_017299</name>
</gene>
<protein>
    <submittedName>
        <fullName evidence="1">Uncharacterized protein</fullName>
    </submittedName>
</protein>
<proteinExistence type="predicted"/>
<sequence length="94" mass="10986">MQQLEEEQDRIIHLAHRSRRSVKPREASSSASYQLYPQGQDRRQRSILEEQRAIHIEGFQSRIANLPPLDLSRLDREFPLLFLANVSLPLGDEH</sequence>
<name>A0ACC0WP81_9STRA</name>
<dbReference type="EMBL" id="CM047590">
    <property type="protein sequence ID" value="KAI9919801.1"/>
    <property type="molecule type" value="Genomic_DNA"/>
</dbReference>
<keyword evidence="2" id="KW-1185">Reference proteome</keyword>
<evidence type="ECO:0000313" key="1">
    <source>
        <dbReference type="EMBL" id="KAI9919801.1"/>
    </source>
</evidence>